<sequence length="69" mass="7740">MQTVDFPSLGDHIPSLVDPHSDMLMNNDDMFEEVFALPVQEFSSLTDPHSDMPLNIDDTSNEASILYIV</sequence>
<gene>
    <name evidence="1" type="ORF">DEO72_LG3g1845</name>
</gene>
<evidence type="ECO:0000313" key="2">
    <source>
        <dbReference type="Proteomes" id="UP000501690"/>
    </source>
</evidence>
<keyword evidence="2" id="KW-1185">Reference proteome</keyword>
<name>A0A4D6LFC5_VIGUN</name>
<dbReference type="EMBL" id="CP039347">
    <property type="protein sequence ID" value="QCD87311.1"/>
    <property type="molecule type" value="Genomic_DNA"/>
</dbReference>
<reference evidence="1 2" key="1">
    <citation type="submission" date="2019-04" db="EMBL/GenBank/DDBJ databases">
        <title>An improved genome assembly and genetic linkage map for asparagus bean, Vigna unguiculata ssp. sesquipedialis.</title>
        <authorList>
            <person name="Xia Q."/>
            <person name="Zhang R."/>
            <person name="Dong Y."/>
        </authorList>
    </citation>
    <scope>NUCLEOTIDE SEQUENCE [LARGE SCALE GENOMIC DNA]</scope>
    <source>
        <tissue evidence="1">Leaf</tissue>
    </source>
</reference>
<proteinExistence type="predicted"/>
<dbReference type="AlphaFoldDB" id="A0A4D6LFC5"/>
<protein>
    <submittedName>
        <fullName evidence="1">Uncharacterized protein</fullName>
    </submittedName>
</protein>
<accession>A0A4D6LFC5</accession>
<dbReference type="Proteomes" id="UP000501690">
    <property type="component" value="Linkage Group LG3"/>
</dbReference>
<evidence type="ECO:0000313" key="1">
    <source>
        <dbReference type="EMBL" id="QCD87311.1"/>
    </source>
</evidence>
<organism evidence="1 2">
    <name type="scientific">Vigna unguiculata</name>
    <name type="common">Cowpea</name>
    <dbReference type="NCBI Taxonomy" id="3917"/>
    <lineage>
        <taxon>Eukaryota</taxon>
        <taxon>Viridiplantae</taxon>
        <taxon>Streptophyta</taxon>
        <taxon>Embryophyta</taxon>
        <taxon>Tracheophyta</taxon>
        <taxon>Spermatophyta</taxon>
        <taxon>Magnoliopsida</taxon>
        <taxon>eudicotyledons</taxon>
        <taxon>Gunneridae</taxon>
        <taxon>Pentapetalae</taxon>
        <taxon>rosids</taxon>
        <taxon>fabids</taxon>
        <taxon>Fabales</taxon>
        <taxon>Fabaceae</taxon>
        <taxon>Papilionoideae</taxon>
        <taxon>50 kb inversion clade</taxon>
        <taxon>NPAAA clade</taxon>
        <taxon>indigoferoid/millettioid clade</taxon>
        <taxon>Phaseoleae</taxon>
        <taxon>Vigna</taxon>
    </lineage>
</organism>